<dbReference type="PATRIC" id="fig|1292034.3.peg.2899"/>
<keyword evidence="2" id="KW-1185">Reference proteome</keyword>
<dbReference type="EMBL" id="APMP01000020">
    <property type="protein sequence ID" value="ENZ81209.1"/>
    <property type="molecule type" value="Genomic_DNA"/>
</dbReference>
<evidence type="ECO:0000313" key="1">
    <source>
        <dbReference type="EMBL" id="ENZ81209.1"/>
    </source>
</evidence>
<proteinExistence type="predicted"/>
<dbReference type="AlphaFoldDB" id="R0EGS9"/>
<protein>
    <submittedName>
        <fullName evidence="1">Uncharacterized protein</fullName>
    </submittedName>
</protein>
<accession>R0EGS9</accession>
<reference evidence="1 2" key="1">
    <citation type="journal article" date="2013" name="Genome Announc.">
        <title>Draft Genome Sequence for Caulobacter sp. Strain OR37, a Bacterium Tolerant to Heavy Metals.</title>
        <authorList>
            <person name="Utturkar S.M."/>
            <person name="Bollmann A."/>
            <person name="Brzoska R.M."/>
            <person name="Klingeman D.M."/>
            <person name="Epstein S.E."/>
            <person name="Palumbo A.V."/>
            <person name="Brown S.D."/>
        </authorList>
    </citation>
    <scope>NUCLEOTIDE SEQUENCE [LARGE SCALE GENOMIC DNA]</scope>
    <source>
        <strain evidence="1 2">OR37</strain>
    </source>
</reference>
<name>R0EGS9_CAUVI</name>
<comment type="caution">
    <text evidence="1">The sequence shown here is derived from an EMBL/GenBank/DDBJ whole genome shotgun (WGS) entry which is preliminary data.</text>
</comment>
<organism evidence="1 2">
    <name type="scientific">Caulobacter vibrioides OR37</name>
    <dbReference type="NCBI Taxonomy" id="1292034"/>
    <lineage>
        <taxon>Bacteria</taxon>
        <taxon>Pseudomonadati</taxon>
        <taxon>Pseudomonadota</taxon>
        <taxon>Alphaproteobacteria</taxon>
        <taxon>Caulobacterales</taxon>
        <taxon>Caulobacteraceae</taxon>
        <taxon>Caulobacter</taxon>
    </lineage>
</organism>
<sequence length="69" mass="7668">MTKLDAEAIERLIDIVKEALESGHASTSDLEEWLLAAIALEEMALEEEADARERRTFASWIAPGTTTLH</sequence>
<gene>
    <name evidence="1" type="ORF">OR37_02918</name>
</gene>
<dbReference type="Proteomes" id="UP000013063">
    <property type="component" value="Unassembled WGS sequence"/>
</dbReference>
<evidence type="ECO:0000313" key="2">
    <source>
        <dbReference type="Proteomes" id="UP000013063"/>
    </source>
</evidence>
<dbReference type="STRING" id="1292034.OR37_02918"/>
<dbReference type="RefSeq" id="WP_004621368.1">
    <property type="nucleotide sequence ID" value="NZ_APMP01000020.1"/>
</dbReference>